<dbReference type="AlphaFoldDB" id="A0A421BJZ9"/>
<accession>A0A421BJZ9</accession>
<dbReference type="Proteomes" id="UP000279673">
    <property type="component" value="Unassembled WGS sequence"/>
</dbReference>
<dbReference type="InterPro" id="IPR000835">
    <property type="entry name" value="HTH_MarR-typ"/>
</dbReference>
<proteinExistence type="predicted"/>
<feature type="domain" description="HTH marR-type" evidence="4">
    <location>
        <begin position="21"/>
        <end position="73"/>
    </location>
</feature>
<dbReference type="EMBL" id="RCHI01000020">
    <property type="protein sequence ID" value="RLL62664.1"/>
    <property type="molecule type" value="Genomic_DNA"/>
</dbReference>
<keyword evidence="2" id="KW-0238">DNA-binding</keyword>
<reference evidence="5 6" key="1">
    <citation type="submission" date="2018-10" db="EMBL/GenBank/DDBJ databases">
        <title>Rhodobacter sp . BO-81.</title>
        <authorList>
            <person name="Im W.T."/>
        </authorList>
    </citation>
    <scope>NUCLEOTIDE SEQUENCE [LARGE SCALE GENOMIC DNA]</scope>
    <source>
        <strain evidence="5 6">BO-81</strain>
    </source>
</reference>
<keyword evidence="6" id="KW-1185">Reference proteome</keyword>
<evidence type="ECO:0000256" key="2">
    <source>
        <dbReference type="ARBA" id="ARBA00023125"/>
    </source>
</evidence>
<evidence type="ECO:0000256" key="3">
    <source>
        <dbReference type="ARBA" id="ARBA00023163"/>
    </source>
</evidence>
<keyword evidence="3" id="KW-0804">Transcription</keyword>
<dbReference type="InterPro" id="IPR052362">
    <property type="entry name" value="HTH-GbsR_regulator"/>
</dbReference>
<gene>
    <name evidence="5" type="ORF">DYS74_16315</name>
</gene>
<keyword evidence="1" id="KW-0805">Transcription regulation</keyword>
<dbReference type="SUPFAM" id="SSF46785">
    <property type="entry name" value="Winged helix' DNA-binding domain"/>
    <property type="match status" value="1"/>
</dbReference>
<sequence length="167" mass="18292">MPATPPPDLARLFAEAAPRFGLSRPAGACFAAIWRAAQAPSAEDLVTILGLSRSNVSVALKELRERGLIQAARSFGSRKDYFVADPDPWALLRSLLIERQRRDLAPLAERLTALAATADDPRLAPLAQMVQAADDWFARLARHDAAELAQLMQAGDLPKKKKKKNRD</sequence>
<dbReference type="CDD" id="cd00090">
    <property type="entry name" value="HTH_ARSR"/>
    <property type="match status" value="1"/>
</dbReference>
<evidence type="ECO:0000313" key="6">
    <source>
        <dbReference type="Proteomes" id="UP000279673"/>
    </source>
</evidence>
<organism evidence="5 6">
    <name type="scientific">Paenirhodobacter hankyongi</name>
    <dbReference type="NCBI Taxonomy" id="2294033"/>
    <lineage>
        <taxon>Bacteria</taxon>
        <taxon>Pseudomonadati</taxon>
        <taxon>Pseudomonadota</taxon>
        <taxon>Alphaproteobacteria</taxon>
        <taxon>Rhodobacterales</taxon>
        <taxon>Rhodobacter group</taxon>
        <taxon>Paenirhodobacter</taxon>
    </lineage>
</organism>
<evidence type="ECO:0000313" key="5">
    <source>
        <dbReference type="EMBL" id="RLL62664.1"/>
    </source>
</evidence>
<dbReference type="GO" id="GO:0003700">
    <property type="term" value="F:DNA-binding transcription factor activity"/>
    <property type="evidence" value="ECO:0007669"/>
    <property type="project" value="InterPro"/>
</dbReference>
<dbReference type="PANTHER" id="PTHR38465:SF1">
    <property type="entry name" value="HTH-TYPE TRANSCRIPTIONAL REGULATOR MJ1563-RELATED"/>
    <property type="match status" value="1"/>
</dbReference>
<protein>
    <recommendedName>
        <fullName evidence="4">HTH marR-type domain-containing protein</fullName>
    </recommendedName>
</protein>
<dbReference type="Gene3D" id="1.10.10.10">
    <property type="entry name" value="Winged helix-like DNA-binding domain superfamily/Winged helix DNA-binding domain"/>
    <property type="match status" value="1"/>
</dbReference>
<dbReference type="PANTHER" id="PTHR38465">
    <property type="entry name" value="HTH-TYPE TRANSCRIPTIONAL REGULATOR MJ1563-RELATED"/>
    <property type="match status" value="1"/>
</dbReference>
<comment type="caution">
    <text evidence="5">The sequence shown here is derived from an EMBL/GenBank/DDBJ whole genome shotgun (WGS) entry which is preliminary data.</text>
</comment>
<name>A0A421BJZ9_9RHOB</name>
<dbReference type="RefSeq" id="WP_121534737.1">
    <property type="nucleotide sequence ID" value="NZ_RCHI01000020.1"/>
</dbReference>
<evidence type="ECO:0000256" key="1">
    <source>
        <dbReference type="ARBA" id="ARBA00023015"/>
    </source>
</evidence>
<dbReference type="Pfam" id="PF12802">
    <property type="entry name" value="MarR_2"/>
    <property type="match status" value="1"/>
</dbReference>
<evidence type="ECO:0000259" key="4">
    <source>
        <dbReference type="Pfam" id="PF12802"/>
    </source>
</evidence>
<dbReference type="InterPro" id="IPR036390">
    <property type="entry name" value="WH_DNA-bd_sf"/>
</dbReference>
<dbReference type="InterPro" id="IPR011991">
    <property type="entry name" value="ArsR-like_HTH"/>
</dbReference>
<dbReference type="InterPro" id="IPR036388">
    <property type="entry name" value="WH-like_DNA-bd_sf"/>
</dbReference>
<dbReference type="GO" id="GO:0003677">
    <property type="term" value="F:DNA binding"/>
    <property type="evidence" value="ECO:0007669"/>
    <property type="project" value="UniProtKB-KW"/>
</dbReference>